<dbReference type="EMBL" id="MZXV01000037">
    <property type="protein sequence ID" value="PZV37127.1"/>
    <property type="molecule type" value="Genomic_DNA"/>
</dbReference>
<keyword evidence="2" id="KW-1185">Reference proteome</keyword>
<name>A0A2W7C2F9_9HYPH</name>
<evidence type="ECO:0000313" key="2">
    <source>
        <dbReference type="Proteomes" id="UP000248616"/>
    </source>
</evidence>
<sequence>MSRLTAVKASNPQQGHLHATLDQMTGEEAGEMAELMWNLIYDLLTTRATGGLRNPCTGLQSRLNLVLGPAIRAWLDRLPFRIF</sequence>
<protein>
    <submittedName>
        <fullName evidence="1">Uncharacterized protein</fullName>
    </submittedName>
</protein>
<proteinExistence type="predicted"/>
<dbReference type="RefSeq" id="WP_111545557.1">
    <property type="nucleotide sequence ID" value="NZ_MZXV01000037.1"/>
</dbReference>
<reference evidence="2" key="1">
    <citation type="submission" date="2017-03" db="EMBL/GenBank/DDBJ databases">
        <authorList>
            <person name="Safronova V.I."/>
            <person name="Sazanova A.L."/>
            <person name="Chirak E.R."/>
        </authorList>
    </citation>
    <scope>NUCLEOTIDE SEQUENCE [LARGE SCALE GENOMIC DNA]</scope>
    <source>
        <strain evidence="2">Ach-343</strain>
    </source>
</reference>
<evidence type="ECO:0000313" key="1">
    <source>
        <dbReference type="EMBL" id="PZV37127.1"/>
    </source>
</evidence>
<comment type="caution">
    <text evidence="1">The sequence shown here is derived from an EMBL/GenBank/DDBJ whole genome shotgun (WGS) entry which is preliminary data.</text>
</comment>
<dbReference type="Proteomes" id="UP000248616">
    <property type="component" value="Unassembled WGS sequence"/>
</dbReference>
<accession>A0A2W7C2F9</accession>
<organism evidence="1 2">
    <name type="scientific">Mesorhizobium kowhaii</name>
    <dbReference type="NCBI Taxonomy" id="1300272"/>
    <lineage>
        <taxon>Bacteria</taxon>
        <taxon>Pseudomonadati</taxon>
        <taxon>Pseudomonadota</taxon>
        <taxon>Alphaproteobacteria</taxon>
        <taxon>Hyphomicrobiales</taxon>
        <taxon>Phyllobacteriaceae</taxon>
        <taxon>Mesorhizobium</taxon>
    </lineage>
</organism>
<gene>
    <name evidence="1" type="ORF">B5V02_18145</name>
</gene>
<dbReference type="AlphaFoldDB" id="A0A2W7C2F9"/>